<comment type="caution">
    <text evidence="1">The sequence shown here is derived from an EMBL/GenBank/DDBJ whole genome shotgun (WGS) entry which is preliminary data.</text>
</comment>
<evidence type="ECO:0000313" key="1">
    <source>
        <dbReference type="EMBL" id="KAK2643537.1"/>
    </source>
</evidence>
<dbReference type="Proteomes" id="UP001280121">
    <property type="component" value="Unassembled WGS sequence"/>
</dbReference>
<gene>
    <name evidence="1" type="ORF">Ddye_025300</name>
</gene>
<reference evidence="1" key="1">
    <citation type="journal article" date="2023" name="Plant J.">
        <title>Genome sequences and population genomics provide insights into the demographic history, inbreeding, and mutation load of two 'living fossil' tree species of Dipteronia.</title>
        <authorList>
            <person name="Feng Y."/>
            <person name="Comes H.P."/>
            <person name="Chen J."/>
            <person name="Zhu S."/>
            <person name="Lu R."/>
            <person name="Zhang X."/>
            <person name="Li P."/>
            <person name="Qiu J."/>
            <person name="Olsen K.M."/>
            <person name="Qiu Y."/>
        </authorList>
    </citation>
    <scope>NUCLEOTIDE SEQUENCE</scope>
    <source>
        <strain evidence="1">KIB01</strain>
    </source>
</reference>
<dbReference type="InterPro" id="IPR019002">
    <property type="entry name" value="Ribosome_biogenesis_Nop16"/>
</dbReference>
<proteinExistence type="predicted"/>
<sequence length="72" mass="8412">MSKFFHSFEDSRCFCKDVKKLKDGKVAPLQPLTTIMQRVHIGRLIERYGDKYQAMFMDTKLNAIQLSISNLE</sequence>
<dbReference type="EMBL" id="JANJYI010000007">
    <property type="protein sequence ID" value="KAK2643537.1"/>
    <property type="molecule type" value="Genomic_DNA"/>
</dbReference>
<keyword evidence="2" id="KW-1185">Reference proteome</keyword>
<accession>A0AAD9TWK8</accession>
<organism evidence="1 2">
    <name type="scientific">Dipteronia dyeriana</name>
    <dbReference type="NCBI Taxonomy" id="168575"/>
    <lineage>
        <taxon>Eukaryota</taxon>
        <taxon>Viridiplantae</taxon>
        <taxon>Streptophyta</taxon>
        <taxon>Embryophyta</taxon>
        <taxon>Tracheophyta</taxon>
        <taxon>Spermatophyta</taxon>
        <taxon>Magnoliopsida</taxon>
        <taxon>eudicotyledons</taxon>
        <taxon>Gunneridae</taxon>
        <taxon>Pentapetalae</taxon>
        <taxon>rosids</taxon>
        <taxon>malvids</taxon>
        <taxon>Sapindales</taxon>
        <taxon>Sapindaceae</taxon>
        <taxon>Hippocastanoideae</taxon>
        <taxon>Acereae</taxon>
        <taxon>Dipteronia</taxon>
    </lineage>
</organism>
<evidence type="ECO:0000313" key="2">
    <source>
        <dbReference type="Proteomes" id="UP001280121"/>
    </source>
</evidence>
<dbReference type="AlphaFoldDB" id="A0AAD9TWK8"/>
<protein>
    <submittedName>
        <fullName evidence="1">Uncharacterized protein</fullName>
    </submittedName>
</protein>
<dbReference type="Pfam" id="PF09420">
    <property type="entry name" value="Nop16"/>
    <property type="match status" value="1"/>
</dbReference>
<name>A0AAD9TWK8_9ROSI</name>